<dbReference type="GO" id="GO:0005737">
    <property type="term" value="C:cytoplasm"/>
    <property type="evidence" value="ECO:0007669"/>
    <property type="project" value="TreeGrafter"/>
</dbReference>
<dbReference type="Proteomes" id="UP000070174">
    <property type="component" value="Unassembled WGS sequence"/>
</dbReference>
<dbReference type="SUPFAM" id="SSF52833">
    <property type="entry name" value="Thioredoxin-like"/>
    <property type="match status" value="1"/>
</dbReference>
<accession>A0A133PSD0</accession>
<protein>
    <submittedName>
        <fullName evidence="2">Glutaredoxin</fullName>
    </submittedName>
</protein>
<dbReference type="InterPro" id="IPR050983">
    <property type="entry name" value="GST_Omega/HSP26"/>
</dbReference>
<evidence type="ECO:0000313" key="3">
    <source>
        <dbReference type="Proteomes" id="UP000070174"/>
    </source>
</evidence>
<dbReference type="CDD" id="cd00570">
    <property type="entry name" value="GST_N_family"/>
    <property type="match status" value="1"/>
</dbReference>
<dbReference type="PROSITE" id="PS51354">
    <property type="entry name" value="GLUTAREDOXIN_2"/>
    <property type="match status" value="1"/>
</dbReference>
<dbReference type="PANTHER" id="PTHR43968">
    <property type="match status" value="1"/>
</dbReference>
<dbReference type="PROSITE" id="PS50404">
    <property type="entry name" value="GST_NTER"/>
    <property type="match status" value="1"/>
</dbReference>
<comment type="caution">
    <text evidence="2">The sequence shown here is derived from an EMBL/GenBank/DDBJ whole genome shotgun (WGS) entry which is preliminary data.</text>
</comment>
<dbReference type="PANTHER" id="PTHR43968:SF6">
    <property type="entry name" value="GLUTATHIONE S-TRANSFERASE OMEGA"/>
    <property type="match status" value="1"/>
</dbReference>
<dbReference type="PATRIC" id="fig|54005.3.peg.255"/>
<organism evidence="2">
    <name type="scientific">Peptoniphilus harei</name>
    <dbReference type="NCBI Taxonomy" id="54005"/>
    <lineage>
        <taxon>Bacteria</taxon>
        <taxon>Bacillati</taxon>
        <taxon>Bacillota</taxon>
        <taxon>Tissierellia</taxon>
        <taxon>Tissierellales</taxon>
        <taxon>Peptoniphilaceae</taxon>
        <taxon>Peptoniphilus</taxon>
    </lineage>
</organism>
<sequence length="79" mass="9019">MEKLTLYVGTVCPFCKKVEAFMEDAGIDSVEIKDIDQDKEAREYLIEKGGKKQVPCLFIGDKPLYESLDIIKYLKENLA</sequence>
<dbReference type="RefSeq" id="WP_060799594.1">
    <property type="nucleotide sequence ID" value="NZ_KQ957086.1"/>
</dbReference>
<dbReference type="EMBL" id="LRQE01000004">
    <property type="protein sequence ID" value="KXA31730.1"/>
    <property type="molecule type" value="Genomic_DNA"/>
</dbReference>
<dbReference type="InterPro" id="IPR004045">
    <property type="entry name" value="Glutathione_S-Trfase_N"/>
</dbReference>
<dbReference type="InterPro" id="IPR036249">
    <property type="entry name" value="Thioredoxin-like_sf"/>
</dbReference>
<name>A0A133PSD0_9FIRM</name>
<dbReference type="InterPro" id="IPR002109">
    <property type="entry name" value="Glutaredoxin"/>
</dbReference>
<evidence type="ECO:0000313" key="2">
    <source>
        <dbReference type="EMBL" id="KXA31730.1"/>
    </source>
</evidence>
<gene>
    <name evidence="2" type="ORF">HMPREF3229_00259</name>
</gene>
<feature type="domain" description="GST N-terminal" evidence="1">
    <location>
        <begin position="2"/>
        <end position="79"/>
    </location>
</feature>
<dbReference type="Gene3D" id="3.40.30.10">
    <property type="entry name" value="Glutaredoxin"/>
    <property type="match status" value="1"/>
</dbReference>
<evidence type="ECO:0000259" key="1">
    <source>
        <dbReference type="PROSITE" id="PS50404"/>
    </source>
</evidence>
<proteinExistence type="predicted"/>
<dbReference type="Pfam" id="PF00462">
    <property type="entry name" value="Glutaredoxin"/>
    <property type="match status" value="1"/>
</dbReference>
<reference evidence="2 3" key="1">
    <citation type="submission" date="2016-01" db="EMBL/GenBank/DDBJ databases">
        <authorList>
            <person name="Oliw E.H."/>
        </authorList>
    </citation>
    <scope>NUCLEOTIDE SEQUENCE [LARGE SCALE GENOMIC DNA]</scope>
    <source>
        <strain evidence="2 3">CMW7756A</strain>
    </source>
</reference>
<dbReference type="AlphaFoldDB" id="A0A133PSD0"/>